<accession>A0A172TDU6</accession>
<dbReference type="Pfam" id="PF02826">
    <property type="entry name" value="2-Hacid_dh_C"/>
    <property type="match status" value="1"/>
</dbReference>
<sequence length="327" mass="36474">MRTVIIVHPDFDRIWPYTADRLSQLLQRLGHVSFIRLQQDSNSILAEVVPEPSTVTKLIILAVTVTEQDLTYFTALKEIYIGEGPYGAQPSQEIAAKLKEMGIFQYVQPSAGYWAQSVSEFALGLTIAALRRIPQAHMEIIGNLNAWDFPLEQFSDDPNFVNGTIEGKKVRMIGAGNIASRYASFVRFLGADVAAWDPFASEASFHRAGSRKEWHLEKLAHDADIFVPMVPLTPDTEGLVTAEIIRALPKGCLIILVTRAGICDTNELRRRVLADEISLAADVFDLEPLPLHDPLLNRHNVVHTPHIAGRTKDANIRWAEMLAEQFA</sequence>
<dbReference type="InterPro" id="IPR036291">
    <property type="entry name" value="NAD(P)-bd_dom_sf"/>
</dbReference>
<dbReference type="SUPFAM" id="SSF51735">
    <property type="entry name" value="NAD(P)-binding Rossmann-fold domains"/>
    <property type="match status" value="1"/>
</dbReference>
<dbReference type="AlphaFoldDB" id="A0A172TDU6"/>
<dbReference type="PANTHER" id="PTHR10996:SF178">
    <property type="entry name" value="2-HYDROXYACID DEHYDROGENASE YGL185C-RELATED"/>
    <property type="match status" value="1"/>
</dbReference>
<evidence type="ECO:0000256" key="1">
    <source>
        <dbReference type="ARBA" id="ARBA00023002"/>
    </source>
</evidence>
<dbReference type="GO" id="GO:0051287">
    <property type="term" value="F:NAD binding"/>
    <property type="evidence" value="ECO:0007669"/>
    <property type="project" value="InterPro"/>
</dbReference>
<dbReference type="RefSeq" id="WP_068603585.1">
    <property type="nucleotide sequence ID" value="NZ_CP011388.1"/>
</dbReference>
<dbReference type="STRING" id="1178515.SY83_01475"/>
<dbReference type="Gene3D" id="3.40.50.720">
    <property type="entry name" value="NAD(P)-binding Rossmann-like Domain"/>
    <property type="match status" value="2"/>
</dbReference>
<proteinExistence type="predicted"/>
<gene>
    <name evidence="4" type="ORF">SY83_01475</name>
</gene>
<evidence type="ECO:0000256" key="2">
    <source>
        <dbReference type="ARBA" id="ARBA00023027"/>
    </source>
</evidence>
<dbReference type="GO" id="GO:0005829">
    <property type="term" value="C:cytosol"/>
    <property type="evidence" value="ECO:0007669"/>
    <property type="project" value="TreeGrafter"/>
</dbReference>
<keyword evidence="5" id="KW-1185">Reference proteome</keyword>
<dbReference type="InterPro" id="IPR006140">
    <property type="entry name" value="D-isomer_DH_NAD-bd"/>
</dbReference>
<evidence type="ECO:0000313" key="4">
    <source>
        <dbReference type="EMBL" id="ANE45219.1"/>
    </source>
</evidence>
<dbReference type="GO" id="GO:0030267">
    <property type="term" value="F:glyoxylate reductase (NADPH) activity"/>
    <property type="evidence" value="ECO:0007669"/>
    <property type="project" value="TreeGrafter"/>
</dbReference>
<name>A0A172TDU6_9BACL</name>
<dbReference type="InterPro" id="IPR050223">
    <property type="entry name" value="D-isomer_2-hydroxyacid_DH"/>
</dbReference>
<keyword evidence="1" id="KW-0560">Oxidoreductase</keyword>
<feature type="domain" description="D-isomer specific 2-hydroxyacid dehydrogenase NAD-binding" evidence="3">
    <location>
        <begin position="124"/>
        <end position="308"/>
    </location>
</feature>
<dbReference type="Proteomes" id="UP000076927">
    <property type="component" value="Chromosome"/>
</dbReference>
<dbReference type="GO" id="GO:0016618">
    <property type="term" value="F:hydroxypyruvate reductase [NAD(P)H] activity"/>
    <property type="evidence" value="ECO:0007669"/>
    <property type="project" value="TreeGrafter"/>
</dbReference>
<keyword evidence="2" id="KW-0520">NAD</keyword>
<reference evidence="4 5" key="1">
    <citation type="submission" date="2015-01" db="EMBL/GenBank/DDBJ databases">
        <title>Paenibacillus swuensis/DY6/whole genome sequencing.</title>
        <authorList>
            <person name="Kim M.K."/>
            <person name="Srinivasan S."/>
            <person name="Lee J.-J."/>
        </authorList>
    </citation>
    <scope>NUCLEOTIDE SEQUENCE [LARGE SCALE GENOMIC DNA]</scope>
    <source>
        <strain evidence="4 5">DY6</strain>
    </source>
</reference>
<dbReference type="PATRIC" id="fig|1178515.4.peg.269"/>
<dbReference type="OrthoDB" id="9793626at2"/>
<evidence type="ECO:0000259" key="3">
    <source>
        <dbReference type="Pfam" id="PF02826"/>
    </source>
</evidence>
<dbReference type="PANTHER" id="PTHR10996">
    <property type="entry name" value="2-HYDROXYACID DEHYDROGENASE-RELATED"/>
    <property type="match status" value="1"/>
</dbReference>
<evidence type="ECO:0000313" key="5">
    <source>
        <dbReference type="Proteomes" id="UP000076927"/>
    </source>
</evidence>
<organism evidence="4 5">
    <name type="scientific">Paenibacillus swuensis</name>
    <dbReference type="NCBI Taxonomy" id="1178515"/>
    <lineage>
        <taxon>Bacteria</taxon>
        <taxon>Bacillati</taxon>
        <taxon>Bacillota</taxon>
        <taxon>Bacilli</taxon>
        <taxon>Bacillales</taxon>
        <taxon>Paenibacillaceae</taxon>
        <taxon>Paenibacillus</taxon>
    </lineage>
</organism>
<dbReference type="EMBL" id="CP011388">
    <property type="protein sequence ID" value="ANE45219.1"/>
    <property type="molecule type" value="Genomic_DNA"/>
</dbReference>
<protein>
    <submittedName>
        <fullName evidence="4">2-hydroxyacid dehydrogenase</fullName>
    </submittedName>
</protein>
<dbReference type="KEGG" id="pswu:SY83_01475"/>